<protein>
    <submittedName>
        <fullName evidence="1">Uncharacterized protein</fullName>
    </submittedName>
</protein>
<name>A0AA38BZY3_TAXCH</name>
<feature type="non-terminal residue" evidence="1">
    <location>
        <position position="101"/>
    </location>
</feature>
<proteinExistence type="predicted"/>
<evidence type="ECO:0000313" key="2">
    <source>
        <dbReference type="Proteomes" id="UP000824469"/>
    </source>
</evidence>
<comment type="caution">
    <text evidence="1">The sequence shown here is derived from an EMBL/GenBank/DDBJ whole genome shotgun (WGS) entry which is preliminary data.</text>
</comment>
<accession>A0AA38BZY3</accession>
<keyword evidence="2" id="KW-1185">Reference proteome</keyword>
<dbReference type="Proteomes" id="UP000824469">
    <property type="component" value="Unassembled WGS sequence"/>
</dbReference>
<sequence>QSDPYSVLDDEYSIRYPRNEQRSQGMYPPVGILQIQPEFSPQENTSMPSRIENTLRDAWQDSNQFIAGYHMPIQHQGIQQTPPRHDIVTSPNEVISTLIEK</sequence>
<feature type="non-terminal residue" evidence="1">
    <location>
        <position position="1"/>
    </location>
</feature>
<evidence type="ECO:0000313" key="1">
    <source>
        <dbReference type="EMBL" id="KAH9291710.1"/>
    </source>
</evidence>
<organism evidence="1 2">
    <name type="scientific">Taxus chinensis</name>
    <name type="common">Chinese yew</name>
    <name type="synonym">Taxus wallichiana var. chinensis</name>
    <dbReference type="NCBI Taxonomy" id="29808"/>
    <lineage>
        <taxon>Eukaryota</taxon>
        <taxon>Viridiplantae</taxon>
        <taxon>Streptophyta</taxon>
        <taxon>Embryophyta</taxon>
        <taxon>Tracheophyta</taxon>
        <taxon>Spermatophyta</taxon>
        <taxon>Pinopsida</taxon>
        <taxon>Pinidae</taxon>
        <taxon>Conifers II</taxon>
        <taxon>Cupressales</taxon>
        <taxon>Taxaceae</taxon>
        <taxon>Taxus</taxon>
    </lineage>
</organism>
<dbReference type="EMBL" id="JAHRHJ020003443">
    <property type="protein sequence ID" value="KAH9291710.1"/>
    <property type="molecule type" value="Genomic_DNA"/>
</dbReference>
<gene>
    <name evidence="1" type="ORF">KI387_043107</name>
</gene>
<reference evidence="1 2" key="1">
    <citation type="journal article" date="2021" name="Nat. Plants">
        <title>The Taxus genome provides insights into paclitaxel biosynthesis.</title>
        <authorList>
            <person name="Xiong X."/>
            <person name="Gou J."/>
            <person name="Liao Q."/>
            <person name="Li Y."/>
            <person name="Zhou Q."/>
            <person name="Bi G."/>
            <person name="Li C."/>
            <person name="Du R."/>
            <person name="Wang X."/>
            <person name="Sun T."/>
            <person name="Guo L."/>
            <person name="Liang H."/>
            <person name="Lu P."/>
            <person name="Wu Y."/>
            <person name="Zhang Z."/>
            <person name="Ro D.K."/>
            <person name="Shang Y."/>
            <person name="Huang S."/>
            <person name="Yan J."/>
        </authorList>
    </citation>
    <scope>NUCLEOTIDE SEQUENCE [LARGE SCALE GENOMIC DNA]</scope>
    <source>
        <strain evidence="1">Ta-2019</strain>
    </source>
</reference>
<dbReference type="AlphaFoldDB" id="A0AA38BZY3"/>